<protein>
    <submittedName>
        <fullName evidence="2">SDR family NAD(P)-dependent oxidoreductase</fullName>
        <ecNumber evidence="2">1.1.1.-</ecNumber>
    </submittedName>
</protein>
<gene>
    <name evidence="2" type="ORF">ACFQ16_13575</name>
</gene>
<dbReference type="EC" id="1.1.1.-" evidence="2"/>
<dbReference type="PRINTS" id="PR00081">
    <property type="entry name" value="GDHRDH"/>
</dbReference>
<dbReference type="PRINTS" id="PR00080">
    <property type="entry name" value="SDRFAMILY"/>
</dbReference>
<dbReference type="Gene3D" id="3.40.50.720">
    <property type="entry name" value="NAD(P)-binding Rossmann-like Domain"/>
    <property type="match status" value="1"/>
</dbReference>
<comment type="similarity">
    <text evidence="1">Belongs to the short-chain dehydrogenases/reductases (SDR) family.</text>
</comment>
<keyword evidence="3" id="KW-1185">Reference proteome</keyword>
<dbReference type="InterPro" id="IPR002347">
    <property type="entry name" value="SDR_fam"/>
</dbReference>
<evidence type="ECO:0000313" key="3">
    <source>
        <dbReference type="Proteomes" id="UP001597018"/>
    </source>
</evidence>
<name>A0ABW3FSU4_9PSEU</name>
<keyword evidence="2" id="KW-0560">Oxidoreductase</keyword>
<comment type="caution">
    <text evidence="2">The sequence shown here is derived from an EMBL/GenBank/DDBJ whole genome shotgun (WGS) entry which is preliminary data.</text>
</comment>
<reference evidence="3" key="1">
    <citation type="journal article" date="2019" name="Int. J. Syst. Evol. Microbiol.">
        <title>The Global Catalogue of Microorganisms (GCM) 10K type strain sequencing project: providing services to taxonomists for standard genome sequencing and annotation.</title>
        <authorList>
            <consortium name="The Broad Institute Genomics Platform"/>
            <consortium name="The Broad Institute Genome Sequencing Center for Infectious Disease"/>
            <person name="Wu L."/>
            <person name="Ma J."/>
        </authorList>
    </citation>
    <scope>NUCLEOTIDE SEQUENCE [LARGE SCALE GENOMIC DNA]</scope>
    <source>
        <strain evidence="3">CCUG 56401</strain>
    </source>
</reference>
<dbReference type="GO" id="GO:0016491">
    <property type="term" value="F:oxidoreductase activity"/>
    <property type="evidence" value="ECO:0007669"/>
    <property type="project" value="UniProtKB-KW"/>
</dbReference>
<dbReference type="Proteomes" id="UP001597018">
    <property type="component" value="Unassembled WGS sequence"/>
</dbReference>
<dbReference type="Pfam" id="PF13561">
    <property type="entry name" value="adh_short_C2"/>
    <property type="match status" value="1"/>
</dbReference>
<dbReference type="RefSeq" id="WP_263253939.1">
    <property type="nucleotide sequence ID" value="NZ_BAABLT010000006.1"/>
</dbReference>
<dbReference type="SUPFAM" id="SSF51735">
    <property type="entry name" value="NAD(P)-binding Rossmann-fold domains"/>
    <property type="match status" value="1"/>
</dbReference>
<dbReference type="InterPro" id="IPR036291">
    <property type="entry name" value="NAD(P)-bd_dom_sf"/>
</dbReference>
<proteinExistence type="inferred from homology"/>
<evidence type="ECO:0000313" key="2">
    <source>
        <dbReference type="EMBL" id="MFD0920778.1"/>
    </source>
</evidence>
<dbReference type="CDD" id="cd05233">
    <property type="entry name" value="SDR_c"/>
    <property type="match status" value="1"/>
</dbReference>
<dbReference type="PANTHER" id="PTHR42760">
    <property type="entry name" value="SHORT-CHAIN DEHYDROGENASES/REDUCTASES FAMILY MEMBER"/>
    <property type="match status" value="1"/>
</dbReference>
<evidence type="ECO:0000256" key="1">
    <source>
        <dbReference type="ARBA" id="ARBA00006484"/>
    </source>
</evidence>
<dbReference type="PANTHER" id="PTHR42760:SF40">
    <property type="entry name" value="3-OXOACYL-[ACYL-CARRIER-PROTEIN] REDUCTASE, CHLOROPLASTIC"/>
    <property type="match status" value="1"/>
</dbReference>
<accession>A0ABW3FSU4</accession>
<sequence length="239" mass="24595">MREIIVTGGGTGIGYAVAAQFAAAGDAVTITGRRREVLRAAAEELGARPVVFDAADPDAVTAALPELPERVDVLVNNAGGNVDFDDAGAGDGLADEARRWQANWRANVLSTVLMTRALTSRLADDARVVTIGSIAARTGAGSYGAAKAAVEAFTADLAAQLGPRGITANVVAPGLVGRTEFFRDRLSDERRDALVDATFTKRAGVPEDVASLVGFLASPQAGHVTGQVVHVNGGAYLGR</sequence>
<organism evidence="2 3">
    <name type="scientific">Saccharopolyspora rosea</name>
    <dbReference type="NCBI Taxonomy" id="524884"/>
    <lineage>
        <taxon>Bacteria</taxon>
        <taxon>Bacillati</taxon>
        <taxon>Actinomycetota</taxon>
        <taxon>Actinomycetes</taxon>
        <taxon>Pseudonocardiales</taxon>
        <taxon>Pseudonocardiaceae</taxon>
        <taxon>Saccharopolyspora</taxon>
    </lineage>
</organism>
<dbReference type="EMBL" id="JBHTIW010000008">
    <property type="protein sequence ID" value="MFD0920778.1"/>
    <property type="molecule type" value="Genomic_DNA"/>
</dbReference>